<dbReference type="EMBL" id="VBSP01000001">
    <property type="protein sequence ID" value="TLQ49544.1"/>
    <property type="molecule type" value="Genomic_DNA"/>
</dbReference>
<dbReference type="FunFam" id="3.90.1640.10:FF:000001">
    <property type="entry name" value="Probable manganese-dependent inorganic pyrophosphatase"/>
    <property type="match status" value="1"/>
</dbReference>
<keyword evidence="3" id="KW-0479">Metal-binding</keyword>
<comment type="catalytic activity">
    <reaction evidence="7">
        <text>diphosphate + H2O = 2 phosphate + H(+)</text>
        <dbReference type="Rhea" id="RHEA:24576"/>
        <dbReference type="ChEBI" id="CHEBI:15377"/>
        <dbReference type="ChEBI" id="CHEBI:15378"/>
        <dbReference type="ChEBI" id="CHEBI:33019"/>
        <dbReference type="ChEBI" id="CHEBI:43474"/>
        <dbReference type="EC" id="3.6.1.1"/>
    </reaction>
</comment>
<dbReference type="InterPro" id="IPR051319">
    <property type="entry name" value="Oligoribo/pAp-PDE_c-di-AMP_PDE"/>
</dbReference>
<dbReference type="InterPro" id="IPR038763">
    <property type="entry name" value="DHH_sf"/>
</dbReference>
<name>A0A5R9EGK0_9LACT</name>
<dbReference type="InterPro" id="IPR004097">
    <property type="entry name" value="DHHA2"/>
</dbReference>
<dbReference type="GO" id="GO:0005737">
    <property type="term" value="C:cytoplasm"/>
    <property type="evidence" value="ECO:0007669"/>
    <property type="project" value="InterPro"/>
</dbReference>
<dbReference type="InterPro" id="IPR038222">
    <property type="entry name" value="DHHA2_dom_sf"/>
</dbReference>
<evidence type="ECO:0000256" key="4">
    <source>
        <dbReference type="ARBA" id="ARBA00022801"/>
    </source>
</evidence>
<keyword evidence="4 9" id="KW-0378">Hydrolase</keyword>
<evidence type="ECO:0000256" key="6">
    <source>
        <dbReference type="ARBA" id="ARBA00032535"/>
    </source>
</evidence>
<dbReference type="Pfam" id="PF02833">
    <property type="entry name" value="DHHA2"/>
    <property type="match status" value="1"/>
</dbReference>
<comment type="caution">
    <text evidence="9">The sequence shown here is derived from an EMBL/GenBank/DDBJ whole genome shotgun (WGS) entry which is preliminary data.</text>
</comment>
<dbReference type="Proteomes" id="UP000306420">
    <property type="component" value="Unassembled WGS sequence"/>
</dbReference>
<dbReference type="Pfam" id="PF01368">
    <property type="entry name" value="DHH"/>
    <property type="match status" value="1"/>
</dbReference>
<evidence type="ECO:0000256" key="1">
    <source>
        <dbReference type="ARBA" id="ARBA00001936"/>
    </source>
</evidence>
<dbReference type="Gene3D" id="3.10.310.20">
    <property type="entry name" value="DHHA2 domain"/>
    <property type="match status" value="1"/>
</dbReference>
<sequence length="309" mass="34192">MSKYLVFGHKNPDTDAISSAIAFSFYLEKIGHESEAVALGTPNEETQFALDYFNVERPRVVSSVSNEVERVALVDHNEATQSVNDLDEVEVDFVIDHHRIANFETSNPLFYRAEPIGSTASVIYKLFKENNLDVPKAIAGLMLSAIISDTLLFKSPTSTSQDEKIANELAKIADVNIDKYGLDLLKAGTKLSAKSALELVQSDSKTFDMNEQSVRIGQINAIGFDEMLGRKVELLEAMREEIAANNFDLFVLLITDILESDSMAFVLGENIIPVEKAFKQPVVEEVITLPGVVSRKKQIVPQLTEAFSD</sequence>
<proteinExistence type="predicted"/>
<dbReference type="GO" id="GO:0004427">
    <property type="term" value="F:inorganic diphosphate phosphatase activity"/>
    <property type="evidence" value="ECO:0007669"/>
    <property type="project" value="UniProtKB-EC"/>
</dbReference>
<feature type="domain" description="DHHA2" evidence="8">
    <location>
        <begin position="181"/>
        <end position="307"/>
    </location>
</feature>
<dbReference type="OrthoDB" id="9766150at2"/>
<gene>
    <name evidence="9" type="ORF">FEZ33_00750</name>
</gene>
<keyword evidence="5" id="KW-0464">Manganese</keyword>
<dbReference type="AlphaFoldDB" id="A0A5R9EGK0"/>
<dbReference type="PANTHER" id="PTHR47618:SF1">
    <property type="entry name" value="BIFUNCTIONAL OLIGORIBONUCLEASE AND PAP PHOSPHATASE NRNA"/>
    <property type="match status" value="1"/>
</dbReference>
<dbReference type="EC" id="3.6.1.1" evidence="2"/>
<dbReference type="RefSeq" id="WP_138403466.1">
    <property type="nucleotide sequence ID" value="NZ_VBSP01000001.1"/>
</dbReference>
<dbReference type="Gene3D" id="3.90.1640.10">
    <property type="entry name" value="inorganic pyrophosphatase (n-terminal core)"/>
    <property type="match status" value="1"/>
</dbReference>
<evidence type="ECO:0000256" key="3">
    <source>
        <dbReference type="ARBA" id="ARBA00022723"/>
    </source>
</evidence>
<evidence type="ECO:0000256" key="5">
    <source>
        <dbReference type="ARBA" id="ARBA00023211"/>
    </source>
</evidence>
<dbReference type="SMART" id="SM01131">
    <property type="entry name" value="DHHA2"/>
    <property type="match status" value="1"/>
</dbReference>
<dbReference type="InterPro" id="IPR001667">
    <property type="entry name" value="DDH_dom"/>
</dbReference>
<dbReference type="SUPFAM" id="SSF64182">
    <property type="entry name" value="DHH phosphoesterases"/>
    <property type="match status" value="1"/>
</dbReference>
<dbReference type="PANTHER" id="PTHR47618">
    <property type="entry name" value="BIFUNCTIONAL OLIGORIBONUCLEASE AND PAP PHOSPHATASE NRNA"/>
    <property type="match status" value="1"/>
</dbReference>
<comment type="cofactor">
    <cofactor evidence="1">
        <name>Mn(2+)</name>
        <dbReference type="ChEBI" id="CHEBI:29035"/>
    </cofactor>
</comment>
<accession>A0A5R9EGK0</accession>
<organism evidence="9 10">
    <name type="scientific">Ruoffia tabacinasalis</name>
    <dbReference type="NCBI Taxonomy" id="87458"/>
    <lineage>
        <taxon>Bacteria</taxon>
        <taxon>Bacillati</taxon>
        <taxon>Bacillota</taxon>
        <taxon>Bacilli</taxon>
        <taxon>Lactobacillales</taxon>
        <taxon>Aerococcaceae</taxon>
        <taxon>Ruoffia</taxon>
    </lineage>
</organism>
<evidence type="ECO:0000256" key="2">
    <source>
        <dbReference type="ARBA" id="ARBA00012146"/>
    </source>
</evidence>
<evidence type="ECO:0000256" key="7">
    <source>
        <dbReference type="ARBA" id="ARBA00047820"/>
    </source>
</evidence>
<evidence type="ECO:0000313" key="9">
    <source>
        <dbReference type="EMBL" id="TLQ49544.1"/>
    </source>
</evidence>
<dbReference type="NCBIfam" id="NF003877">
    <property type="entry name" value="PRK05427.1"/>
    <property type="match status" value="1"/>
</dbReference>
<protein>
    <recommendedName>
        <fullName evidence="2">inorganic diphosphatase</fullName>
        <ecNumber evidence="2">3.6.1.1</ecNumber>
    </recommendedName>
    <alternativeName>
        <fullName evidence="6">Pyrophosphate phospho-hydrolase</fullName>
    </alternativeName>
</protein>
<reference evidence="9 10" key="1">
    <citation type="submission" date="2019-05" db="EMBL/GenBank/DDBJ databases">
        <title>The metagenome of a microbial culture collection derived from dairy environment covers the genomic content of the human microbiome.</title>
        <authorList>
            <person name="Roder T."/>
            <person name="Wuthrich D."/>
            <person name="Sattari Z."/>
            <person name="Von Ah U."/>
            <person name="Bar C."/>
            <person name="Ronchi F."/>
            <person name="Macpherson A.J."/>
            <person name="Ganal-Vonarburg S.C."/>
            <person name="Bruggmann R."/>
            <person name="Vergeres G."/>
        </authorList>
    </citation>
    <scope>NUCLEOTIDE SEQUENCE [LARGE SCALE GENOMIC DNA]</scope>
    <source>
        <strain evidence="9 10">FAM 24227</strain>
    </source>
</reference>
<evidence type="ECO:0000259" key="8">
    <source>
        <dbReference type="SMART" id="SM01131"/>
    </source>
</evidence>
<evidence type="ECO:0000313" key="10">
    <source>
        <dbReference type="Proteomes" id="UP000306420"/>
    </source>
</evidence>
<dbReference type="GO" id="GO:0046872">
    <property type="term" value="F:metal ion binding"/>
    <property type="evidence" value="ECO:0007669"/>
    <property type="project" value="UniProtKB-KW"/>
</dbReference>